<keyword evidence="3" id="KW-1133">Transmembrane helix</keyword>
<dbReference type="EMBL" id="JAPFFF010000014">
    <property type="protein sequence ID" value="KAK8870429.1"/>
    <property type="molecule type" value="Genomic_DNA"/>
</dbReference>
<dbReference type="PANTHER" id="PTHR46093:SF3">
    <property type="entry name" value="ACYL-COA-BINDING DOMAIN-CONTAINING PROTEIN 4"/>
    <property type="match status" value="1"/>
</dbReference>
<keyword evidence="1" id="KW-0880">Kelch repeat</keyword>
<comment type="caution">
    <text evidence="4">The sequence shown here is derived from an EMBL/GenBank/DDBJ whole genome shotgun (WGS) entry which is preliminary data.</text>
</comment>
<keyword evidence="2" id="KW-0677">Repeat</keyword>
<gene>
    <name evidence="4" type="ORF">M9Y10_008311</name>
</gene>
<evidence type="ECO:0000313" key="4">
    <source>
        <dbReference type="EMBL" id="KAK8870429.1"/>
    </source>
</evidence>
<sequence>MKKVNQKVRAPSPGTRVFAPEFAAKDCRRVFTSRKSNKPDGAPDQQEVNKLPPFGSAWSLVPTKGEAPEQCSGQSINYIPSKRSIYCAYGQDVNENYSSQFWQFSLDTNEWKRLVVKGVTPRAGCGSTFHDTKIWFFGGLSGPNMAIQDFHYIDLDTLEVVKPETTGPLPPPCANPLMAYYNNFIIIWASTGAPTPSSLYTYNIDQAEWKKIDTEYIFRSGACGTLIGSIYYIFGLSVPRTVLSLDLRDFSMKVVPTTGIEPPVALENLSTVALGSTFFAFETIGSGSKTRLFIFDCERANWLCYSVILSEEARETDAPRIVFYIEDERKLVAVWESPDVNSQPMTELSVGESMSRINQHLDFMNMIEEGTSQNDKLKS</sequence>
<evidence type="ECO:0000256" key="1">
    <source>
        <dbReference type="ARBA" id="ARBA00022441"/>
    </source>
</evidence>
<dbReference type="Gene3D" id="2.120.10.80">
    <property type="entry name" value="Kelch-type beta propeller"/>
    <property type="match status" value="1"/>
</dbReference>
<evidence type="ECO:0008006" key="6">
    <source>
        <dbReference type="Google" id="ProtNLM"/>
    </source>
</evidence>
<dbReference type="SUPFAM" id="SSF117281">
    <property type="entry name" value="Kelch motif"/>
    <property type="match status" value="1"/>
</dbReference>
<keyword evidence="5" id="KW-1185">Reference proteome</keyword>
<feature type="transmembrane region" description="Helical" evidence="3">
    <location>
        <begin position="216"/>
        <end position="234"/>
    </location>
</feature>
<evidence type="ECO:0000313" key="5">
    <source>
        <dbReference type="Proteomes" id="UP001470230"/>
    </source>
</evidence>
<proteinExistence type="predicted"/>
<keyword evidence="3" id="KW-0472">Membrane</keyword>
<organism evidence="4 5">
    <name type="scientific">Tritrichomonas musculus</name>
    <dbReference type="NCBI Taxonomy" id="1915356"/>
    <lineage>
        <taxon>Eukaryota</taxon>
        <taxon>Metamonada</taxon>
        <taxon>Parabasalia</taxon>
        <taxon>Tritrichomonadida</taxon>
        <taxon>Tritrichomonadidae</taxon>
        <taxon>Tritrichomonas</taxon>
    </lineage>
</organism>
<dbReference type="Proteomes" id="UP001470230">
    <property type="component" value="Unassembled WGS sequence"/>
</dbReference>
<evidence type="ECO:0000256" key="2">
    <source>
        <dbReference type="ARBA" id="ARBA00022737"/>
    </source>
</evidence>
<protein>
    <recommendedName>
        <fullName evidence="6">Kelch motif family protein</fullName>
    </recommendedName>
</protein>
<dbReference type="PANTHER" id="PTHR46093">
    <property type="entry name" value="ACYL-COA-BINDING DOMAIN-CONTAINING PROTEIN 5"/>
    <property type="match status" value="1"/>
</dbReference>
<dbReference type="InterPro" id="IPR015915">
    <property type="entry name" value="Kelch-typ_b-propeller"/>
</dbReference>
<name>A0ABR2IY25_9EUKA</name>
<dbReference type="Pfam" id="PF24681">
    <property type="entry name" value="Kelch_KLHDC2_KLHL20_DRC7"/>
    <property type="match status" value="1"/>
</dbReference>
<evidence type="ECO:0000256" key="3">
    <source>
        <dbReference type="SAM" id="Phobius"/>
    </source>
</evidence>
<reference evidence="4 5" key="1">
    <citation type="submission" date="2024-04" db="EMBL/GenBank/DDBJ databases">
        <title>Tritrichomonas musculus Genome.</title>
        <authorList>
            <person name="Alves-Ferreira E."/>
            <person name="Grigg M."/>
            <person name="Lorenzi H."/>
            <person name="Galac M."/>
        </authorList>
    </citation>
    <scope>NUCLEOTIDE SEQUENCE [LARGE SCALE GENOMIC DNA]</scope>
    <source>
        <strain evidence="4 5">EAF2021</strain>
    </source>
</reference>
<accession>A0ABR2IY25</accession>
<keyword evidence="3" id="KW-0812">Transmembrane</keyword>